<reference evidence="1" key="1">
    <citation type="submission" date="2022-07" db="EMBL/GenBank/DDBJ databases">
        <title>Phylogenomic reconstructions and comparative analyses of Kickxellomycotina fungi.</title>
        <authorList>
            <person name="Reynolds N.K."/>
            <person name="Stajich J.E."/>
            <person name="Barry K."/>
            <person name="Grigoriev I.V."/>
            <person name="Crous P."/>
            <person name="Smith M.E."/>
        </authorList>
    </citation>
    <scope>NUCLEOTIDE SEQUENCE</scope>
    <source>
        <strain evidence="1">NRRL 5244</strain>
    </source>
</reference>
<organism evidence="1 2">
    <name type="scientific">Linderina macrospora</name>
    <dbReference type="NCBI Taxonomy" id="4868"/>
    <lineage>
        <taxon>Eukaryota</taxon>
        <taxon>Fungi</taxon>
        <taxon>Fungi incertae sedis</taxon>
        <taxon>Zoopagomycota</taxon>
        <taxon>Kickxellomycotina</taxon>
        <taxon>Kickxellomycetes</taxon>
        <taxon>Kickxellales</taxon>
        <taxon>Kickxellaceae</taxon>
        <taxon>Linderina</taxon>
    </lineage>
</organism>
<keyword evidence="2" id="KW-1185">Reference proteome</keyword>
<comment type="caution">
    <text evidence="1">The sequence shown here is derived from an EMBL/GenBank/DDBJ whole genome shotgun (WGS) entry which is preliminary data.</text>
</comment>
<dbReference type="EMBL" id="JANBPW010001106">
    <property type="protein sequence ID" value="KAJ1946111.1"/>
    <property type="molecule type" value="Genomic_DNA"/>
</dbReference>
<proteinExistence type="predicted"/>
<protein>
    <submittedName>
        <fullName evidence="1">Uncharacterized protein</fullName>
    </submittedName>
</protein>
<evidence type="ECO:0000313" key="1">
    <source>
        <dbReference type="EMBL" id="KAJ1946111.1"/>
    </source>
</evidence>
<feature type="non-terminal residue" evidence="1">
    <location>
        <position position="1"/>
    </location>
</feature>
<sequence length="694" mass="72157">APTANIPAAEVPAVEAPTANIPASEVPAVKESPTEEPTADVPVAKAPIAEESTTEEPAAQVPAAEAPIAEEPVAKDLAVEEPDTEEPAIEEPVVEEPATEAPITEEPTVGVPAAEVPVVEVPAVEEPAVEEPAAEEPAAEVPVVEVPAVEEPAVEEPAAEEPAAEDPVAKGRDVEEPAAEELTTEASIAEELTVEVPVIEEPATEEPAVVPRAAEIPATEAPSVDQPSVVVGAASEVLPDNGDSPVGIVVLDETDLTTRPESVNSDQDALSDSTSGAHDEADEGFADADLKEDAAVGVTSDDQAPKEPVEADSDTAKASVAHSVDGAADSEPEILEADEAISSSPGSPYELVDDKEKQAGIVTATIAAIAGQSAASTGAGADTTALPAEEDPVNTASEQLVEGTTQRNIAQLEEQTGISPPSFDELESASKPTVVGTVEIVHSESADTHEQGDSAAIMAPPLVPAAETETDAGSKSPDTPISGTPRDTQEVPQPSSVSSVEGGDHSMSRSIEDAPAQHETTMNKLPVSTEPTSSSPATLPPAMSPSNRSVQFDVSDQMRHDQVVPQQGTPQSTFSTPAFPENFRDHAVMPEQGAGIAPRDVPRPSASGIQRSAIKRPKDVLMELNIETPRDGRKLLQLRANDDLDQVCEDFCLQYNMAELLTGMRSLVRGKVERRLARRRERALLAAARGEHAV</sequence>
<accession>A0ACC1JC36</accession>
<name>A0ACC1JC36_9FUNG</name>
<evidence type="ECO:0000313" key="2">
    <source>
        <dbReference type="Proteomes" id="UP001150603"/>
    </source>
</evidence>
<dbReference type="Proteomes" id="UP001150603">
    <property type="component" value="Unassembled WGS sequence"/>
</dbReference>
<gene>
    <name evidence="1" type="ORF">FBU59_002114</name>
</gene>